<dbReference type="PANTHER" id="PTHR10272:SF0">
    <property type="entry name" value="PLATELET-ACTIVATING FACTOR ACETYLHYDROLASE"/>
    <property type="match status" value="1"/>
</dbReference>
<dbReference type="PIRSF" id="PIRSF031982">
    <property type="entry name" value="UCP031982_abhydr"/>
    <property type="match status" value="1"/>
</dbReference>
<reference evidence="6 7" key="1">
    <citation type="submission" date="2018-02" db="EMBL/GenBank/DDBJ databases">
        <title>The draft genome of Phyllobacterium myrsinacearum DSM5892.</title>
        <authorList>
            <person name="Li L."/>
            <person name="Liu L."/>
            <person name="Zhang X."/>
            <person name="Wang T."/>
        </authorList>
    </citation>
    <scope>NUCLEOTIDE SEQUENCE [LARGE SCALE GENOMIC DNA]</scope>
    <source>
        <strain evidence="6 7">DSM 5892</strain>
    </source>
</reference>
<protein>
    <submittedName>
        <fullName evidence="6">Dienelactone hydrolase</fullName>
    </submittedName>
</protein>
<dbReference type="PANTHER" id="PTHR10272">
    <property type="entry name" value="PLATELET-ACTIVATING FACTOR ACETYLHYDROLASE"/>
    <property type="match status" value="1"/>
</dbReference>
<dbReference type="RefSeq" id="WP_105735825.1">
    <property type="nucleotide sequence ID" value="NZ_PVBT01000006.1"/>
</dbReference>
<feature type="chain" id="PRO_5015627845" evidence="4">
    <location>
        <begin position="24"/>
        <end position="345"/>
    </location>
</feature>
<keyword evidence="3" id="KW-0443">Lipid metabolism</keyword>
<dbReference type="Pfam" id="PF01738">
    <property type="entry name" value="DLH"/>
    <property type="match status" value="1"/>
</dbReference>
<evidence type="ECO:0000256" key="3">
    <source>
        <dbReference type="ARBA" id="ARBA00023098"/>
    </source>
</evidence>
<evidence type="ECO:0000313" key="7">
    <source>
        <dbReference type="Proteomes" id="UP000238563"/>
    </source>
</evidence>
<feature type="signal peptide" evidence="4">
    <location>
        <begin position="1"/>
        <end position="23"/>
    </location>
</feature>
<evidence type="ECO:0000256" key="4">
    <source>
        <dbReference type="SAM" id="SignalP"/>
    </source>
</evidence>
<evidence type="ECO:0000256" key="2">
    <source>
        <dbReference type="ARBA" id="ARBA00022963"/>
    </source>
</evidence>
<dbReference type="AlphaFoldDB" id="A0A2S9JDR6"/>
<dbReference type="SUPFAM" id="SSF53474">
    <property type="entry name" value="alpha/beta-Hydrolases"/>
    <property type="match status" value="1"/>
</dbReference>
<dbReference type="Gene3D" id="3.40.50.1820">
    <property type="entry name" value="alpha/beta hydrolase"/>
    <property type="match status" value="1"/>
</dbReference>
<accession>A0A2S9JDR6</accession>
<keyword evidence="1 6" id="KW-0378">Hydrolase</keyword>
<organism evidence="6 7">
    <name type="scientific">Phyllobacterium myrsinacearum</name>
    <dbReference type="NCBI Taxonomy" id="28101"/>
    <lineage>
        <taxon>Bacteria</taxon>
        <taxon>Pseudomonadati</taxon>
        <taxon>Pseudomonadota</taxon>
        <taxon>Alphaproteobacteria</taxon>
        <taxon>Hyphomicrobiales</taxon>
        <taxon>Phyllobacteriaceae</taxon>
        <taxon>Phyllobacterium</taxon>
    </lineage>
</organism>
<dbReference type="InterPro" id="IPR029058">
    <property type="entry name" value="AB_hydrolase_fold"/>
</dbReference>
<feature type="domain" description="Dienelactone hydrolase" evidence="5">
    <location>
        <begin position="70"/>
        <end position="177"/>
    </location>
</feature>
<dbReference type="InterPro" id="IPR016986">
    <property type="entry name" value="UCP031982_abhydr"/>
</dbReference>
<sequence>MRFFSAAALVVLGVFWPLQQALADQIAGVQFLSIPSPARSKPLDVTIWYPASDGSHPILVGDDILFKGTEAFMNAPVQSGRHPLIVLSHGSGGSVIGLAWIATALAKAGYVVAGPDHPGTTRGNSTPIETTMLWQRTNDLSVLLDNLTTTSKWSDSINVGEIGVLGFSLGGHTALSIGGGQVRRNDYADYCDQFKTMPDCVWFASGHVNLRSIDKELFEQSNRDDRIQSVVAIDPSVIRAFTATSLKNIQIPVDVINLGTTDTIPVAVEASAVVGQIPHGSRETVPDAVHFTFLPECQPDGHEILKKFGETDLLCDDGGGRSRSAIHAQLIDMITKAFDRTLKAQ</sequence>
<keyword evidence="2" id="KW-0442">Lipid degradation</keyword>
<comment type="caution">
    <text evidence="6">The sequence shown here is derived from an EMBL/GenBank/DDBJ whole genome shotgun (WGS) entry which is preliminary data.</text>
</comment>
<proteinExistence type="predicted"/>
<dbReference type="EMBL" id="PVBT01000006">
    <property type="protein sequence ID" value="PRD51033.1"/>
    <property type="molecule type" value="Genomic_DNA"/>
</dbReference>
<dbReference type="Proteomes" id="UP000238563">
    <property type="component" value="Unassembled WGS sequence"/>
</dbReference>
<dbReference type="GO" id="GO:0016042">
    <property type="term" value="P:lipid catabolic process"/>
    <property type="evidence" value="ECO:0007669"/>
    <property type="project" value="UniProtKB-KW"/>
</dbReference>
<name>A0A2S9JDR6_9HYPH</name>
<keyword evidence="4" id="KW-0732">Signal</keyword>
<keyword evidence="7" id="KW-1185">Reference proteome</keyword>
<evidence type="ECO:0000256" key="1">
    <source>
        <dbReference type="ARBA" id="ARBA00022801"/>
    </source>
</evidence>
<gene>
    <name evidence="6" type="ORF">C5750_19515</name>
</gene>
<dbReference type="OrthoDB" id="9814760at2"/>
<dbReference type="GO" id="GO:0003847">
    <property type="term" value="F:1-alkyl-2-acetylglycerophosphocholine esterase activity"/>
    <property type="evidence" value="ECO:0007669"/>
    <property type="project" value="TreeGrafter"/>
</dbReference>
<dbReference type="InterPro" id="IPR002925">
    <property type="entry name" value="Dienelactn_hydro"/>
</dbReference>
<evidence type="ECO:0000313" key="6">
    <source>
        <dbReference type="EMBL" id="PRD51033.1"/>
    </source>
</evidence>
<evidence type="ECO:0000259" key="5">
    <source>
        <dbReference type="Pfam" id="PF01738"/>
    </source>
</evidence>